<accession>A0A225WT55</accession>
<feature type="region of interest" description="Disordered" evidence="1">
    <location>
        <begin position="78"/>
        <end position="99"/>
    </location>
</feature>
<evidence type="ECO:0000313" key="3">
    <source>
        <dbReference type="Proteomes" id="UP000198211"/>
    </source>
</evidence>
<dbReference type="OrthoDB" id="125279at2759"/>
<feature type="compositionally biased region" description="Basic and acidic residues" evidence="1">
    <location>
        <begin position="9"/>
        <end position="19"/>
    </location>
</feature>
<feature type="compositionally biased region" description="Basic and acidic residues" evidence="1">
    <location>
        <begin position="183"/>
        <end position="192"/>
    </location>
</feature>
<protein>
    <submittedName>
        <fullName evidence="2">Cleavage induced protein</fullName>
    </submittedName>
</protein>
<dbReference type="AlphaFoldDB" id="A0A225WT55"/>
<feature type="compositionally biased region" description="Polar residues" evidence="1">
    <location>
        <begin position="84"/>
        <end position="99"/>
    </location>
</feature>
<keyword evidence="3" id="KW-1185">Reference proteome</keyword>
<organism evidence="2 3">
    <name type="scientific">Phytophthora megakarya</name>
    <dbReference type="NCBI Taxonomy" id="4795"/>
    <lineage>
        <taxon>Eukaryota</taxon>
        <taxon>Sar</taxon>
        <taxon>Stramenopiles</taxon>
        <taxon>Oomycota</taxon>
        <taxon>Peronosporomycetes</taxon>
        <taxon>Peronosporales</taxon>
        <taxon>Peronosporaceae</taxon>
        <taxon>Phytophthora</taxon>
    </lineage>
</organism>
<feature type="region of interest" description="Disordered" evidence="1">
    <location>
        <begin position="183"/>
        <end position="202"/>
    </location>
</feature>
<evidence type="ECO:0000313" key="2">
    <source>
        <dbReference type="EMBL" id="OWZ20824.1"/>
    </source>
</evidence>
<dbReference type="EMBL" id="NBNE01000286">
    <property type="protein sequence ID" value="OWZ20824.1"/>
    <property type="molecule type" value="Genomic_DNA"/>
</dbReference>
<proteinExistence type="predicted"/>
<comment type="caution">
    <text evidence="2">The sequence shown here is derived from an EMBL/GenBank/DDBJ whole genome shotgun (WGS) entry which is preliminary data.</text>
</comment>
<evidence type="ECO:0000256" key="1">
    <source>
        <dbReference type="SAM" id="MobiDB-lite"/>
    </source>
</evidence>
<sequence length="445" mass="49835">MSSQQLRQPEQHHTDRSVSLEKAGGMKRGRGYQSLLKSDKLCPNRKESDFPSTCASLDYHKSVSDSTCVPAHDRHKSIRPFTHGTHTPSTPITASSFTSTQQHRFNKTVHVRQRLVQWQLDVTTSTLDQALVQYGLTPPAPMPLEVSNEGNVAYLLDRKKQHVYSQLIRRAKLQSPAFVRLLRDESDQDPRPNKALAEPSGHPSWGIYRHRSRWREVIQHGIIPQWKTTFKTQVTAPSNHGSVMRAMNIIIKHRRAGQNLNRYLILEIDLMSALEDVTCSPFGAVQKGDVDIAIDARIIHDHSNPPGNSVNGNTAADHEIEMCYEGAEALENRILDVAQIFPTLQRMMTGDVNGAFRNIPMNADHVGRFAGTILELGILVMDLCCPFGWKNSPSSYWLAGEAISHLYISSAPRYPLQLKGGRGHLMPRHGVTTIRPSNPTSGPEY</sequence>
<reference evidence="3" key="1">
    <citation type="submission" date="2017-03" db="EMBL/GenBank/DDBJ databases">
        <title>Phytopthora megakarya and P. palmivora, two closely related causual agents of cacao black pod achieved similar genome size and gene model numbers by different mechanisms.</title>
        <authorList>
            <person name="Ali S."/>
            <person name="Shao J."/>
            <person name="Larry D.J."/>
            <person name="Kronmiller B."/>
            <person name="Shen D."/>
            <person name="Strem M.D."/>
            <person name="Melnick R.L."/>
            <person name="Guiltinan M.J."/>
            <person name="Tyler B.M."/>
            <person name="Meinhardt L.W."/>
            <person name="Bailey B.A."/>
        </authorList>
    </citation>
    <scope>NUCLEOTIDE SEQUENCE [LARGE SCALE GENOMIC DNA]</scope>
    <source>
        <strain evidence="3">zdho120</strain>
    </source>
</reference>
<name>A0A225WT55_9STRA</name>
<gene>
    <name evidence="2" type="ORF">PHMEG_0004713</name>
</gene>
<dbReference type="Proteomes" id="UP000198211">
    <property type="component" value="Unassembled WGS sequence"/>
</dbReference>
<feature type="region of interest" description="Disordered" evidence="1">
    <location>
        <begin position="1"/>
        <end position="32"/>
    </location>
</feature>